<dbReference type="OrthoDB" id="6401026at2"/>
<comment type="caution">
    <text evidence="1">The sequence shown here is derived from an EMBL/GenBank/DDBJ whole genome shotgun (WGS) entry which is preliminary data.</text>
</comment>
<evidence type="ECO:0000313" key="1">
    <source>
        <dbReference type="EMBL" id="KGJ88618.1"/>
    </source>
</evidence>
<dbReference type="RefSeq" id="WP_033094913.1">
    <property type="nucleotide sequence ID" value="NZ_JQED01000045.1"/>
</dbReference>
<accession>A0A099KGD3</accession>
<dbReference type="SUPFAM" id="SSF53474">
    <property type="entry name" value="alpha/beta-Hydrolases"/>
    <property type="match status" value="1"/>
</dbReference>
<dbReference type="AlphaFoldDB" id="A0A099KGD3"/>
<proteinExistence type="predicted"/>
<dbReference type="Proteomes" id="UP000029843">
    <property type="component" value="Unassembled WGS sequence"/>
</dbReference>
<reference evidence="1 2" key="1">
    <citation type="submission" date="2014-08" db="EMBL/GenBank/DDBJ databases">
        <title>Genomic and Phenotypic Diversity of Colwellia psychrerythraea strains from Disparate Marine Basins.</title>
        <authorList>
            <person name="Techtmann S.M."/>
            <person name="Stelling S.C."/>
            <person name="Utturkar S.M."/>
            <person name="Alshibli N."/>
            <person name="Harris A."/>
            <person name="Brown S.D."/>
            <person name="Hazen T.C."/>
        </authorList>
    </citation>
    <scope>NUCLEOTIDE SEQUENCE [LARGE SCALE GENOMIC DNA]</scope>
    <source>
        <strain evidence="1 2">ND2E</strain>
    </source>
</reference>
<dbReference type="PATRIC" id="fig|28229.4.peg.3253"/>
<gene>
    <name evidence="1" type="ORF">ND2E_3916</name>
</gene>
<sequence>MDIKTLFDEALLAQAAYALFSKGDLKGNELVAALLNDEDNNITQAQAEYFASKYIVVQQSEMPEPDTGFSATLFKNIETQEYHLANRGSDGIFDVDFTGANAQNFSWGMSYDQVADLINFYHRLTTASTETAPQFTFEEQSLEPGTIPPSGSVFRYHEFEDDTQEPTADVYLVFKQKEIGAVGLGNISNTEDLNVSGHSLGGHLASTFSLLFPSVINQTSTFNSAGIVGDQFDELASAIAEVLDIVPDKVAEPNVNVIDIKSPLDPVSSLGGLHLGGGLVDVFIEVEDTLTDLESHDMDRLVDSLAVMNLLYTLDNSFTLAKANKLLPLASSDEFTELEGVMNYLARLFGQGEVAVTNSDHDEVYSTIKKITDSLGDKTYQISEITSAIADQAATGDKAALYALINLQPFVVRGTTQGTTDALYQSHSDNGMLDIENYTDEYLADRADMLQWLIQYNEENLEYGKKLGADIEGNFEYTDMSSGVNNAQDLVLKIDGTGTETYAQIKFGTEGNDSGDKSIVGGG</sequence>
<name>A0A099KGD3_COLPS</name>
<dbReference type="EMBL" id="JQED01000045">
    <property type="protein sequence ID" value="KGJ88618.1"/>
    <property type="molecule type" value="Genomic_DNA"/>
</dbReference>
<organism evidence="1 2">
    <name type="scientific">Colwellia psychrerythraea</name>
    <name type="common">Vibrio psychroerythus</name>
    <dbReference type="NCBI Taxonomy" id="28229"/>
    <lineage>
        <taxon>Bacteria</taxon>
        <taxon>Pseudomonadati</taxon>
        <taxon>Pseudomonadota</taxon>
        <taxon>Gammaproteobacteria</taxon>
        <taxon>Alteromonadales</taxon>
        <taxon>Colwelliaceae</taxon>
        <taxon>Colwellia</taxon>
    </lineage>
</organism>
<protein>
    <submittedName>
        <fullName evidence="1">Uncharacterized protein</fullName>
    </submittedName>
</protein>
<dbReference type="InterPro" id="IPR029058">
    <property type="entry name" value="AB_hydrolase_fold"/>
</dbReference>
<evidence type="ECO:0000313" key="2">
    <source>
        <dbReference type="Proteomes" id="UP000029843"/>
    </source>
</evidence>